<dbReference type="PROSITE" id="PS52050">
    <property type="entry name" value="WYL"/>
    <property type="match status" value="1"/>
</dbReference>
<keyword evidence="2" id="KW-0804">Transcription</keyword>
<dbReference type="SUPFAM" id="SSF46785">
    <property type="entry name" value="Winged helix' DNA-binding domain"/>
    <property type="match status" value="1"/>
</dbReference>
<feature type="domain" description="HTH deoR-type" evidence="3">
    <location>
        <begin position="1"/>
        <end position="60"/>
    </location>
</feature>
<accession>A0ABS7D786</accession>
<keyword evidence="1" id="KW-0805">Transcription regulation</keyword>
<gene>
    <name evidence="4" type="ORF">K0T92_11555</name>
</gene>
<evidence type="ECO:0000256" key="1">
    <source>
        <dbReference type="ARBA" id="ARBA00023015"/>
    </source>
</evidence>
<dbReference type="PROSITE" id="PS51000">
    <property type="entry name" value="HTH_DEOR_2"/>
    <property type="match status" value="1"/>
</dbReference>
<dbReference type="InterPro" id="IPR026881">
    <property type="entry name" value="WYL_dom"/>
</dbReference>
<evidence type="ECO:0000256" key="2">
    <source>
        <dbReference type="ARBA" id="ARBA00023163"/>
    </source>
</evidence>
<name>A0ABS7D786_9BACL</name>
<evidence type="ECO:0000313" key="4">
    <source>
        <dbReference type="EMBL" id="MBW7475386.1"/>
    </source>
</evidence>
<dbReference type="InterPro" id="IPR051534">
    <property type="entry name" value="CBASS_pafABC_assoc_protein"/>
</dbReference>
<comment type="caution">
    <text evidence="4">The sequence shown here is derived from an EMBL/GenBank/DDBJ whole genome shotgun (WGS) entry which is preliminary data.</text>
</comment>
<dbReference type="Pfam" id="PF13280">
    <property type="entry name" value="WYL"/>
    <property type="match status" value="1"/>
</dbReference>
<reference evidence="4 5" key="1">
    <citation type="submission" date="2021-07" db="EMBL/GenBank/DDBJ databases">
        <title>Paenibacillus radiodurans sp. nov., isolated from the southeastern edge of Tengger Desert.</title>
        <authorList>
            <person name="Zhang G."/>
        </authorList>
    </citation>
    <scope>NUCLEOTIDE SEQUENCE [LARGE SCALE GENOMIC DNA]</scope>
    <source>
        <strain evidence="4 5">DT7-4</strain>
    </source>
</reference>
<dbReference type="InterPro" id="IPR036390">
    <property type="entry name" value="WH_DNA-bd_sf"/>
</dbReference>
<dbReference type="Proteomes" id="UP000812277">
    <property type="component" value="Unassembled WGS sequence"/>
</dbReference>
<proteinExistence type="predicted"/>
<dbReference type="InterPro" id="IPR036388">
    <property type="entry name" value="WH-like_DNA-bd_sf"/>
</dbReference>
<dbReference type="PANTHER" id="PTHR34580">
    <property type="match status" value="1"/>
</dbReference>
<evidence type="ECO:0000259" key="3">
    <source>
        <dbReference type="PROSITE" id="PS51000"/>
    </source>
</evidence>
<protein>
    <submittedName>
        <fullName evidence="4">YafY family transcriptional regulator</fullName>
    </submittedName>
</protein>
<keyword evidence="5" id="KW-1185">Reference proteome</keyword>
<dbReference type="InterPro" id="IPR013196">
    <property type="entry name" value="HTH_11"/>
</dbReference>
<dbReference type="RefSeq" id="WP_219872619.1">
    <property type="nucleotide sequence ID" value="NZ_JAHZIJ010000006.1"/>
</dbReference>
<dbReference type="EMBL" id="JAHZIJ010000006">
    <property type="protein sequence ID" value="MBW7475386.1"/>
    <property type="molecule type" value="Genomic_DNA"/>
</dbReference>
<organism evidence="4 5">
    <name type="scientific">Paenibacillus oenotherae</name>
    <dbReference type="NCBI Taxonomy" id="1435645"/>
    <lineage>
        <taxon>Bacteria</taxon>
        <taxon>Bacillati</taxon>
        <taxon>Bacillota</taxon>
        <taxon>Bacilli</taxon>
        <taxon>Bacillales</taxon>
        <taxon>Paenibacillaceae</taxon>
        <taxon>Paenibacillus</taxon>
    </lineage>
</organism>
<dbReference type="PANTHER" id="PTHR34580:SF9">
    <property type="entry name" value="SLL5097 PROTEIN"/>
    <property type="match status" value="1"/>
</dbReference>
<dbReference type="InterPro" id="IPR001034">
    <property type="entry name" value="DeoR_HTH"/>
</dbReference>
<dbReference type="Gene3D" id="1.10.10.10">
    <property type="entry name" value="Winged helix-like DNA-binding domain superfamily/Winged helix DNA-binding domain"/>
    <property type="match status" value="1"/>
</dbReference>
<evidence type="ECO:0000313" key="5">
    <source>
        <dbReference type="Proteomes" id="UP000812277"/>
    </source>
</evidence>
<dbReference type="Pfam" id="PF08279">
    <property type="entry name" value="HTH_11"/>
    <property type="match status" value="1"/>
</dbReference>
<sequence length="308" mass="35451">MNDRRIAIMGIIDARKKFTARELAERFEVSVRTIQRDLDYLQGIGVPLYTEVGPHGGYRVLPNRILPPLQLTRSEAIGLFLMLQVLEKVQDFPFQSIRAYLAEQYYAELPPDVQEAIDGMKKHILFYHQQPQQPSPFTMKLLEAAMEQKEIRFLYQSAEGAKQSTAYPLGIYYDNGFWYMPARRSHRVLLYRVDRIAQLEVLDNSDGSLPTLTEWMAAPDERDSVEVVLHFTDMGARLAGNESLFRSMKDNQWHGQVPPEELAFLSRKLLMYGPEVKVATPVQLQEAVVELLERSLKQYRPKSEVDGS</sequence>